<sequence length="99" mass="11300">MPQTHRLRAFPGRSKIHSTLFTNIHGMIPRSQDLNKSPTSPRALENRLAAFTDTHDAVTDIKRSTGSLRDWARYADAFSTHFTDFRNCAIQDRRDTKGV</sequence>
<evidence type="ECO:0000313" key="2">
    <source>
        <dbReference type="Proteomes" id="UP000541558"/>
    </source>
</evidence>
<organism evidence="1 2">
    <name type="scientific">Ephemerocybe angulata</name>
    <dbReference type="NCBI Taxonomy" id="980116"/>
    <lineage>
        <taxon>Eukaryota</taxon>
        <taxon>Fungi</taxon>
        <taxon>Dikarya</taxon>
        <taxon>Basidiomycota</taxon>
        <taxon>Agaricomycotina</taxon>
        <taxon>Agaricomycetes</taxon>
        <taxon>Agaricomycetidae</taxon>
        <taxon>Agaricales</taxon>
        <taxon>Agaricineae</taxon>
        <taxon>Psathyrellaceae</taxon>
        <taxon>Ephemerocybe</taxon>
    </lineage>
</organism>
<evidence type="ECO:0000313" key="1">
    <source>
        <dbReference type="EMBL" id="KAF5334797.1"/>
    </source>
</evidence>
<dbReference type="EMBL" id="JAACJK010000066">
    <property type="protein sequence ID" value="KAF5334797.1"/>
    <property type="molecule type" value="Genomic_DNA"/>
</dbReference>
<dbReference type="Proteomes" id="UP000541558">
    <property type="component" value="Unassembled WGS sequence"/>
</dbReference>
<protein>
    <submittedName>
        <fullName evidence="1">Uncharacterized protein</fullName>
    </submittedName>
</protein>
<gene>
    <name evidence="1" type="ORF">D9611_012927</name>
</gene>
<comment type="caution">
    <text evidence="1">The sequence shown here is derived from an EMBL/GenBank/DDBJ whole genome shotgun (WGS) entry which is preliminary data.</text>
</comment>
<accession>A0A8H5FFM1</accession>
<proteinExistence type="predicted"/>
<reference evidence="1 2" key="1">
    <citation type="journal article" date="2020" name="ISME J.">
        <title>Uncovering the hidden diversity of litter-decomposition mechanisms in mushroom-forming fungi.</title>
        <authorList>
            <person name="Floudas D."/>
            <person name="Bentzer J."/>
            <person name="Ahren D."/>
            <person name="Johansson T."/>
            <person name="Persson P."/>
            <person name="Tunlid A."/>
        </authorList>
    </citation>
    <scope>NUCLEOTIDE SEQUENCE [LARGE SCALE GENOMIC DNA]</scope>
    <source>
        <strain evidence="1 2">CBS 175.51</strain>
    </source>
</reference>
<dbReference type="AlphaFoldDB" id="A0A8H5FFM1"/>
<name>A0A8H5FFM1_9AGAR</name>
<keyword evidence="2" id="KW-1185">Reference proteome</keyword>